<organism evidence="1">
    <name type="scientific">marine sediment metagenome</name>
    <dbReference type="NCBI Taxonomy" id="412755"/>
    <lineage>
        <taxon>unclassified sequences</taxon>
        <taxon>metagenomes</taxon>
        <taxon>ecological metagenomes</taxon>
    </lineage>
</organism>
<dbReference type="EMBL" id="LAZR01052701">
    <property type="protein sequence ID" value="KKK82383.1"/>
    <property type="molecule type" value="Genomic_DNA"/>
</dbReference>
<sequence length="74" mass="8672">MGSIDHCYIVATRASLKFSVWEKIILKKIKNQNIRLLFVGDEAHTLGAPTGQFLLNKLEKYFINIRFLYYHQTL</sequence>
<dbReference type="AlphaFoldDB" id="A0A0F8YLY8"/>
<protein>
    <submittedName>
        <fullName evidence="1">Uncharacterized protein</fullName>
    </submittedName>
</protein>
<accession>A0A0F8YLY8</accession>
<name>A0A0F8YLY8_9ZZZZ</name>
<gene>
    <name evidence="1" type="ORF">LCGC14_2803930</name>
</gene>
<reference evidence="1" key="1">
    <citation type="journal article" date="2015" name="Nature">
        <title>Complex archaea that bridge the gap between prokaryotes and eukaryotes.</title>
        <authorList>
            <person name="Spang A."/>
            <person name="Saw J.H."/>
            <person name="Jorgensen S.L."/>
            <person name="Zaremba-Niedzwiedzka K."/>
            <person name="Martijn J."/>
            <person name="Lind A.E."/>
            <person name="van Eijk R."/>
            <person name="Schleper C."/>
            <person name="Guy L."/>
            <person name="Ettema T.J."/>
        </authorList>
    </citation>
    <scope>NUCLEOTIDE SEQUENCE</scope>
</reference>
<comment type="caution">
    <text evidence="1">The sequence shown here is derived from an EMBL/GenBank/DDBJ whole genome shotgun (WGS) entry which is preliminary data.</text>
</comment>
<proteinExistence type="predicted"/>
<evidence type="ECO:0000313" key="1">
    <source>
        <dbReference type="EMBL" id="KKK82383.1"/>
    </source>
</evidence>